<keyword evidence="4 6" id="KW-1133">Transmembrane helix</keyword>
<feature type="transmembrane region" description="Helical" evidence="6">
    <location>
        <begin position="215"/>
        <end position="237"/>
    </location>
</feature>
<evidence type="ECO:0000256" key="3">
    <source>
        <dbReference type="ARBA" id="ARBA00022692"/>
    </source>
</evidence>
<dbReference type="InterPro" id="IPR036259">
    <property type="entry name" value="MFS_trans_sf"/>
</dbReference>
<keyword evidence="5 6" id="KW-0472">Membrane</keyword>
<reference evidence="8" key="1">
    <citation type="journal article" date="2021" name="Nat. Commun.">
        <title>Genetic determinants of endophytism in the Arabidopsis root mycobiome.</title>
        <authorList>
            <person name="Mesny F."/>
            <person name="Miyauchi S."/>
            <person name="Thiergart T."/>
            <person name="Pickel B."/>
            <person name="Atanasova L."/>
            <person name="Karlsson M."/>
            <person name="Huettel B."/>
            <person name="Barry K.W."/>
            <person name="Haridas S."/>
            <person name="Chen C."/>
            <person name="Bauer D."/>
            <person name="Andreopoulos W."/>
            <person name="Pangilinan J."/>
            <person name="LaButti K."/>
            <person name="Riley R."/>
            <person name="Lipzen A."/>
            <person name="Clum A."/>
            <person name="Drula E."/>
            <person name="Henrissat B."/>
            <person name="Kohler A."/>
            <person name="Grigoriev I.V."/>
            <person name="Martin F.M."/>
            <person name="Hacquard S."/>
        </authorList>
    </citation>
    <scope>NUCLEOTIDE SEQUENCE</scope>
    <source>
        <strain evidence="8">MPI-SDFR-AT-0117</strain>
    </source>
</reference>
<dbReference type="PANTHER" id="PTHR43791">
    <property type="entry name" value="PERMEASE-RELATED"/>
    <property type="match status" value="1"/>
</dbReference>
<feature type="transmembrane region" description="Helical" evidence="6">
    <location>
        <begin position="121"/>
        <end position="140"/>
    </location>
</feature>
<keyword evidence="9" id="KW-1185">Reference proteome</keyword>
<evidence type="ECO:0000256" key="1">
    <source>
        <dbReference type="ARBA" id="ARBA00004141"/>
    </source>
</evidence>
<evidence type="ECO:0000256" key="6">
    <source>
        <dbReference type="SAM" id="Phobius"/>
    </source>
</evidence>
<dbReference type="PANTHER" id="PTHR43791:SF38">
    <property type="entry name" value="MAJOR FACILITATOR SUPERFAMILY (MFS) PROFILE DOMAIN-CONTAINING PROTEIN"/>
    <property type="match status" value="1"/>
</dbReference>
<dbReference type="Proteomes" id="UP000770015">
    <property type="component" value="Unassembled WGS sequence"/>
</dbReference>
<dbReference type="InterPro" id="IPR011701">
    <property type="entry name" value="MFS"/>
</dbReference>
<keyword evidence="2" id="KW-0813">Transport</keyword>
<feature type="domain" description="Major facilitator superfamily (MFS) profile" evidence="7">
    <location>
        <begin position="55"/>
        <end position="474"/>
    </location>
</feature>
<dbReference type="FunFam" id="1.20.1250.20:FF:000057">
    <property type="entry name" value="MFS general substrate transporter"/>
    <property type="match status" value="1"/>
</dbReference>
<dbReference type="GO" id="GO:0022857">
    <property type="term" value="F:transmembrane transporter activity"/>
    <property type="evidence" value="ECO:0007669"/>
    <property type="project" value="InterPro"/>
</dbReference>
<evidence type="ECO:0000313" key="9">
    <source>
        <dbReference type="Proteomes" id="UP000770015"/>
    </source>
</evidence>
<dbReference type="Pfam" id="PF07690">
    <property type="entry name" value="MFS_1"/>
    <property type="match status" value="1"/>
</dbReference>
<comment type="subcellular location">
    <subcellularLocation>
        <location evidence="1">Membrane</location>
        <topology evidence="1">Multi-pass membrane protein</topology>
    </subcellularLocation>
</comment>
<dbReference type="SUPFAM" id="SSF103473">
    <property type="entry name" value="MFS general substrate transporter"/>
    <property type="match status" value="1"/>
</dbReference>
<dbReference type="FunFam" id="1.20.1250.20:FF:000394">
    <property type="entry name" value="MFS general substrate transporter"/>
    <property type="match status" value="1"/>
</dbReference>
<name>A0A9P8V4L1_9PEZI</name>
<feature type="transmembrane region" description="Helical" evidence="6">
    <location>
        <begin position="292"/>
        <end position="311"/>
    </location>
</feature>
<evidence type="ECO:0000313" key="8">
    <source>
        <dbReference type="EMBL" id="KAH6670992.1"/>
    </source>
</evidence>
<dbReference type="AlphaFoldDB" id="A0A9P8V4L1"/>
<accession>A0A9P8V4L1</accession>
<keyword evidence="3 6" id="KW-0812">Transmembrane</keyword>
<feature type="transmembrane region" description="Helical" evidence="6">
    <location>
        <begin position="449"/>
        <end position="470"/>
    </location>
</feature>
<feature type="transmembrane region" description="Helical" evidence="6">
    <location>
        <begin position="326"/>
        <end position="346"/>
    </location>
</feature>
<evidence type="ECO:0000256" key="2">
    <source>
        <dbReference type="ARBA" id="ARBA00022448"/>
    </source>
</evidence>
<feature type="transmembrane region" description="Helical" evidence="6">
    <location>
        <begin position="358"/>
        <end position="378"/>
    </location>
</feature>
<dbReference type="Gene3D" id="1.20.1250.20">
    <property type="entry name" value="MFS general substrate transporter like domains"/>
    <property type="match status" value="1"/>
</dbReference>
<dbReference type="EMBL" id="JAGSXJ010000029">
    <property type="protein sequence ID" value="KAH6670992.1"/>
    <property type="molecule type" value="Genomic_DNA"/>
</dbReference>
<evidence type="ECO:0000256" key="4">
    <source>
        <dbReference type="ARBA" id="ARBA00022989"/>
    </source>
</evidence>
<feature type="transmembrane region" description="Helical" evidence="6">
    <location>
        <begin position="146"/>
        <end position="169"/>
    </location>
</feature>
<sequence length="480" mass="53440">MEDRKVSYDHGDEPKDVVSPNVASVSGYVPGTEEEKKLLRKIDLLLLPQIWLMQMRLLTRFRYLNSYMDRTNIGNARIAGMDVDLDLDSNRYSVALVVFFVSYVVFEVPSNMILSRTRPSIYLPGLMAAWGVVTIGMGFVKDYQSLVALRFVVGLLEAGFAPGVLLLISSWYKKKEQSQRFAVYISAAILSGAFGGIMAGAIADNMEGAHGIRGWRWLFIIGGLLSVIFAAIAVFVLPDFPATTSRRKFSERERELAILRLQHDEMTVRMDDGPKMGHWTAFKKSMVNYRTWILVVGYMAIVGSSTLSYFYPTLVHGLGYNARDAQYMTIPIFGVAFVFTAITGFFADRNAEWRGIILAAWLTVSLVCAAITCGVYNFTARYVLLVVLASGLWAANALSLSYASVTFVSMPDEIRGISLAFVNAMGNLAQIYGAYLFPSDDQPKYIMGFAVISAMCFTGIVAYLSMFFVMRRKKENQAAL</sequence>
<comment type="caution">
    <text evidence="8">The sequence shown here is derived from an EMBL/GenBank/DDBJ whole genome shotgun (WGS) entry which is preliminary data.</text>
</comment>
<dbReference type="InterPro" id="IPR020846">
    <property type="entry name" value="MFS_dom"/>
</dbReference>
<evidence type="ECO:0000259" key="7">
    <source>
        <dbReference type="PROSITE" id="PS50850"/>
    </source>
</evidence>
<feature type="transmembrane region" description="Helical" evidence="6">
    <location>
        <begin position="417"/>
        <end position="437"/>
    </location>
</feature>
<feature type="transmembrane region" description="Helical" evidence="6">
    <location>
        <begin position="181"/>
        <end position="203"/>
    </location>
</feature>
<organism evidence="8 9">
    <name type="scientific">Plectosphaerella plurivora</name>
    <dbReference type="NCBI Taxonomy" id="936078"/>
    <lineage>
        <taxon>Eukaryota</taxon>
        <taxon>Fungi</taxon>
        <taxon>Dikarya</taxon>
        <taxon>Ascomycota</taxon>
        <taxon>Pezizomycotina</taxon>
        <taxon>Sordariomycetes</taxon>
        <taxon>Hypocreomycetidae</taxon>
        <taxon>Glomerellales</taxon>
        <taxon>Plectosphaerellaceae</taxon>
        <taxon>Plectosphaerella</taxon>
    </lineage>
</organism>
<protein>
    <submittedName>
        <fullName evidence="8">Major facilitator superfamily domain-containing protein</fullName>
    </submittedName>
</protein>
<feature type="transmembrane region" description="Helical" evidence="6">
    <location>
        <begin position="384"/>
        <end position="405"/>
    </location>
</feature>
<gene>
    <name evidence="8" type="ORF">F5X68DRAFT_141530</name>
</gene>
<dbReference type="PROSITE" id="PS50850">
    <property type="entry name" value="MFS"/>
    <property type="match status" value="1"/>
</dbReference>
<dbReference type="OrthoDB" id="2962993at2759"/>
<proteinExistence type="predicted"/>
<dbReference type="GO" id="GO:0016020">
    <property type="term" value="C:membrane"/>
    <property type="evidence" value="ECO:0007669"/>
    <property type="project" value="UniProtKB-SubCell"/>
</dbReference>
<evidence type="ECO:0000256" key="5">
    <source>
        <dbReference type="ARBA" id="ARBA00023136"/>
    </source>
</evidence>
<feature type="transmembrane region" description="Helical" evidence="6">
    <location>
        <begin position="92"/>
        <end position="109"/>
    </location>
</feature>